<dbReference type="Gene3D" id="2.60.40.1120">
    <property type="entry name" value="Carboxypeptidase-like, regulatory domain"/>
    <property type="match status" value="1"/>
</dbReference>
<evidence type="ECO:0000313" key="12">
    <source>
        <dbReference type="Proteomes" id="UP000256708"/>
    </source>
</evidence>
<accession>A0A3D8L1L8</accession>
<protein>
    <submittedName>
        <fullName evidence="11">TonB-dependent receptor</fullName>
    </submittedName>
</protein>
<evidence type="ECO:0000313" key="11">
    <source>
        <dbReference type="EMBL" id="RDV11338.1"/>
    </source>
</evidence>
<evidence type="ECO:0000256" key="2">
    <source>
        <dbReference type="ARBA" id="ARBA00022448"/>
    </source>
</evidence>
<dbReference type="EMBL" id="QRGR01000043">
    <property type="protein sequence ID" value="RDV11338.1"/>
    <property type="molecule type" value="Genomic_DNA"/>
</dbReference>
<sequence length="776" mass="86497">MIFVFKIIHKMYCFNRRLSNSGKLLLIAVLLLICTRFSALAQSGQISGVIYDIHQKPLQGVSIFLPGLEKGALSNEEGAFSMQSVASGTHEVSFSLVGYEKKSQLVKVGPHQKKHLSVVLSENILNLQEFEVTSPALQETGTNRIDKLDLRLRPVNSAQDLLKNVPGLFIGQHAGGGKAEQLFLRGFDIDHGTDYAVFVDEMPVNMVSHAHGQGYADLHFVIPELIADASYNKGPYNTRMGNMAVAGNASFTTMTKPDRSFLKTEYGRFNSSRLLTVIDLIGEKKLFTSGFESAYVAAEHVYTDGYFESPQHYRRTNLFTKYSAVLNNRSFVSFSLSGFHSPWYASGQIPLREVTAGKLSRFGAIDDTEGGATSRYNVNASYTRDIGSDKSIRHNLYYTYNEFDLYSNFTFFLNDSVQGDQIRQREKRHMTGYKVVFTSTGSLLSKAALFEAGAGIRADFVHSGFDGSIRRRVLSTRSDAKIEEANYYSYVNETIKLSEQLTVNAGIRTDIFNYAVEDRAESSNNGQNRILRISPKLNFQYDASPNLQLYVRTGVGMHSNHAFVAVSRMPQNAIPKAVGADVGANFKIGQRAVANAALWSLHLQDELVFVGDELVYENSGASGRIGVDASLRYNIASGLWADLDVNYSRGRLLDEPEGQNYIALAPVLTSTGGLTYKSINSLNGTLRYRYMGKRAANDDNSMLTAPYFLVDAQLNYTRPKYEFGLSFLNLLNSEWQEVVYWSGSRLSHEAEPVNDFHFTPGTPLFIKAALTFFFRR</sequence>
<comment type="similarity">
    <text evidence="8">Belongs to the TonB-dependent receptor family.</text>
</comment>
<dbReference type="InterPro" id="IPR008969">
    <property type="entry name" value="CarboxyPept-like_regulatory"/>
</dbReference>
<evidence type="ECO:0000256" key="8">
    <source>
        <dbReference type="RuleBase" id="RU003357"/>
    </source>
</evidence>
<dbReference type="GO" id="GO:0009279">
    <property type="term" value="C:cell outer membrane"/>
    <property type="evidence" value="ECO:0007669"/>
    <property type="project" value="UniProtKB-SubCell"/>
</dbReference>
<dbReference type="SUPFAM" id="SSF49464">
    <property type="entry name" value="Carboxypeptidase regulatory domain-like"/>
    <property type="match status" value="1"/>
</dbReference>
<dbReference type="GO" id="GO:0015344">
    <property type="term" value="F:siderophore uptake transmembrane transporter activity"/>
    <property type="evidence" value="ECO:0007669"/>
    <property type="project" value="TreeGrafter"/>
</dbReference>
<comment type="subcellular location">
    <subcellularLocation>
        <location evidence="1">Cell outer membrane</location>
        <topology evidence="1">Multi-pass membrane protein</topology>
    </subcellularLocation>
</comment>
<comment type="caution">
    <text evidence="11">The sequence shown here is derived from an EMBL/GenBank/DDBJ whole genome shotgun (WGS) entry which is preliminary data.</text>
</comment>
<dbReference type="GO" id="GO:0044718">
    <property type="term" value="P:siderophore transmembrane transport"/>
    <property type="evidence" value="ECO:0007669"/>
    <property type="project" value="TreeGrafter"/>
</dbReference>
<dbReference type="PANTHER" id="PTHR30069">
    <property type="entry name" value="TONB-DEPENDENT OUTER MEMBRANE RECEPTOR"/>
    <property type="match status" value="1"/>
</dbReference>
<dbReference type="InterPro" id="IPR039426">
    <property type="entry name" value="TonB-dep_rcpt-like"/>
</dbReference>
<dbReference type="Gene3D" id="2.40.170.20">
    <property type="entry name" value="TonB-dependent receptor, beta-barrel domain"/>
    <property type="match status" value="1"/>
</dbReference>
<reference evidence="12" key="1">
    <citation type="submission" date="2018-08" db="EMBL/GenBank/DDBJ databases">
        <authorList>
            <person name="Liu Z.-W."/>
            <person name="Du Z.-J."/>
        </authorList>
    </citation>
    <scope>NUCLEOTIDE SEQUENCE [LARGE SCALE GENOMIC DNA]</scope>
    <source>
        <strain evidence="12">H4X</strain>
    </source>
</reference>
<keyword evidence="7" id="KW-0998">Cell outer membrane</keyword>
<dbReference type="Proteomes" id="UP000256708">
    <property type="component" value="Unassembled WGS sequence"/>
</dbReference>
<keyword evidence="11" id="KW-0675">Receptor</keyword>
<dbReference type="OrthoDB" id="99480at2"/>
<proteinExistence type="inferred from homology"/>
<keyword evidence="6 8" id="KW-0472">Membrane</keyword>
<keyword evidence="2" id="KW-0813">Transport</keyword>
<evidence type="ECO:0000256" key="6">
    <source>
        <dbReference type="ARBA" id="ARBA00023136"/>
    </source>
</evidence>
<evidence type="ECO:0000256" key="7">
    <source>
        <dbReference type="ARBA" id="ARBA00023237"/>
    </source>
</evidence>
<feature type="domain" description="TonB-dependent receptor-like beta-barrel" evidence="9">
    <location>
        <begin position="348"/>
        <end position="730"/>
    </location>
</feature>
<dbReference type="InterPro" id="IPR012910">
    <property type="entry name" value="Plug_dom"/>
</dbReference>
<keyword evidence="12" id="KW-1185">Reference proteome</keyword>
<evidence type="ECO:0000256" key="1">
    <source>
        <dbReference type="ARBA" id="ARBA00004571"/>
    </source>
</evidence>
<dbReference type="Gene3D" id="2.170.130.10">
    <property type="entry name" value="TonB-dependent receptor, plug domain"/>
    <property type="match status" value="1"/>
</dbReference>
<dbReference type="Pfam" id="PF07715">
    <property type="entry name" value="Plug"/>
    <property type="match status" value="1"/>
</dbReference>
<name>A0A3D8L1L8_9BACT</name>
<keyword evidence="3" id="KW-1134">Transmembrane beta strand</keyword>
<feature type="domain" description="TonB-dependent receptor plug" evidence="10">
    <location>
        <begin position="143"/>
        <end position="247"/>
    </location>
</feature>
<dbReference type="SUPFAM" id="SSF56935">
    <property type="entry name" value="Porins"/>
    <property type="match status" value="1"/>
</dbReference>
<evidence type="ECO:0000259" key="10">
    <source>
        <dbReference type="Pfam" id="PF07715"/>
    </source>
</evidence>
<dbReference type="Pfam" id="PF13715">
    <property type="entry name" value="CarbopepD_reg_2"/>
    <property type="match status" value="1"/>
</dbReference>
<evidence type="ECO:0000256" key="4">
    <source>
        <dbReference type="ARBA" id="ARBA00022692"/>
    </source>
</evidence>
<gene>
    <name evidence="11" type="ORF">DXT99_24875</name>
</gene>
<evidence type="ECO:0000259" key="9">
    <source>
        <dbReference type="Pfam" id="PF00593"/>
    </source>
</evidence>
<dbReference type="InterPro" id="IPR037066">
    <property type="entry name" value="Plug_dom_sf"/>
</dbReference>
<dbReference type="PANTHER" id="PTHR30069:SF36">
    <property type="entry name" value="BLL6948 PROTEIN"/>
    <property type="match status" value="1"/>
</dbReference>
<dbReference type="AlphaFoldDB" id="A0A3D8L1L8"/>
<evidence type="ECO:0000256" key="3">
    <source>
        <dbReference type="ARBA" id="ARBA00022452"/>
    </source>
</evidence>
<evidence type="ECO:0000256" key="5">
    <source>
        <dbReference type="ARBA" id="ARBA00023077"/>
    </source>
</evidence>
<dbReference type="InterPro" id="IPR000531">
    <property type="entry name" value="Beta-barrel_TonB"/>
</dbReference>
<dbReference type="Pfam" id="PF00593">
    <property type="entry name" value="TonB_dep_Rec_b-barrel"/>
    <property type="match status" value="1"/>
</dbReference>
<dbReference type="InterPro" id="IPR036942">
    <property type="entry name" value="Beta-barrel_TonB_sf"/>
</dbReference>
<keyword evidence="4" id="KW-0812">Transmembrane</keyword>
<organism evidence="11 12">
    <name type="scientific">Pontibacter diazotrophicus</name>
    <dbReference type="NCBI Taxonomy" id="1400979"/>
    <lineage>
        <taxon>Bacteria</taxon>
        <taxon>Pseudomonadati</taxon>
        <taxon>Bacteroidota</taxon>
        <taxon>Cytophagia</taxon>
        <taxon>Cytophagales</taxon>
        <taxon>Hymenobacteraceae</taxon>
        <taxon>Pontibacter</taxon>
    </lineage>
</organism>
<keyword evidence="5 8" id="KW-0798">TonB box</keyword>